<comment type="caution">
    <text evidence="6">The sequence shown here is derived from an EMBL/GenBank/DDBJ whole genome shotgun (WGS) entry which is preliminary data.</text>
</comment>
<dbReference type="Pfam" id="PF00126">
    <property type="entry name" value="HTH_1"/>
    <property type="match status" value="1"/>
</dbReference>
<keyword evidence="7" id="KW-1185">Reference proteome</keyword>
<dbReference type="InterPro" id="IPR005119">
    <property type="entry name" value="LysR_subst-bd"/>
</dbReference>
<keyword evidence="4" id="KW-0804">Transcription</keyword>
<dbReference type="CDD" id="cd05466">
    <property type="entry name" value="PBP2_LTTR_substrate"/>
    <property type="match status" value="1"/>
</dbReference>
<dbReference type="SUPFAM" id="SSF46785">
    <property type="entry name" value="Winged helix' DNA-binding domain"/>
    <property type="match status" value="1"/>
</dbReference>
<gene>
    <name evidence="6" type="ORF">AACH11_18790</name>
</gene>
<evidence type="ECO:0000313" key="7">
    <source>
        <dbReference type="Proteomes" id="UP001368500"/>
    </source>
</evidence>
<name>A0ABU9BDL5_9BURK</name>
<feature type="domain" description="HTH lysR-type" evidence="5">
    <location>
        <begin position="17"/>
        <end position="74"/>
    </location>
</feature>
<sequence length="320" mass="35121">MQAKPPRAPVLAQLSDLDLRLLRVFITVADCGGMAAAELELAIGISSVSRHVKDLETRLGLVLCRRGRGGFALTPEGRQVYEEARRLFAAVDGFRGGIAQLHGRLAGPLAFALFEKTASNPDSRIPQALARFSALAPDVELQLHIAGIHEIERGVLDGSYALGVIPEHRLSQSLAYDDLFGERMQLYCGPGHPLWDDPRPTLDWTDVRSLPFVGLGYHSPNLAFAHQARLSRSASGDDQEAVALLLLSGRYVGFLPDHYAADFVRQGRLRALAPGRLVYDCRFVAIRRPNPEAGRSAALLRECLLQAHGLDHRDRDRLST</sequence>
<dbReference type="Pfam" id="PF03466">
    <property type="entry name" value="LysR_substrate"/>
    <property type="match status" value="1"/>
</dbReference>
<dbReference type="SUPFAM" id="SSF53850">
    <property type="entry name" value="Periplasmic binding protein-like II"/>
    <property type="match status" value="1"/>
</dbReference>
<reference evidence="6 7" key="1">
    <citation type="submission" date="2024-04" db="EMBL/GenBank/DDBJ databases">
        <title>Novel species of the genus Ideonella isolated from streams.</title>
        <authorList>
            <person name="Lu H."/>
        </authorList>
    </citation>
    <scope>NUCLEOTIDE SEQUENCE [LARGE SCALE GENOMIC DNA]</scope>
    <source>
        <strain evidence="6 7">BYS139W</strain>
    </source>
</reference>
<evidence type="ECO:0000259" key="5">
    <source>
        <dbReference type="PROSITE" id="PS50931"/>
    </source>
</evidence>
<comment type="similarity">
    <text evidence="1">Belongs to the LysR transcriptional regulatory family.</text>
</comment>
<keyword evidence="2" id="KW-0805">Transcription regulation</keyword>
<evidence type="ECO:0000256" key="1">
    <source>
        <dbReference type="ARBA" id="ARBA00009437"/>
    </source>
</evidence>
<dbReference type="PANTHER" id="PTHR30126">
    <property type="entry name" value="HTH-TYPE TRANSCRIPTIONAL REGULATOR"/>
    <property type="match status" value="1"/>
</dbReference>
<organism evidence="6 7">
    <name type="scientific">Pseudaquabacterium rugosum</name>
    <dbReference type="NCBI Taxonomy" id="2984194"/>
    <lineage>
        <taxon>Bacteria</taxon>
        <taxon>Pseudomonadati</taxon>
        <taxon>Pseudomonadota</taxon>
        <taxon>Betaproteobacteria</taxon>
        <taxon>Burkholderiales</taxon>
        <taxon>Sphaerotilaceae</taxon>
        <taxon>Pseudaquabacterium</taxon>
    </lineage>
</organism>
<dbReference type="InterPro" id="IPR000847">
    <property type="entry name" value="LysR_HTH_N"/>
</dbReference>
<dbReference type="Proteomes" id="UP001368500">
    <property type="component" value="Unassembled WGS sequence"/>
</dbReference>
<protein>
    <submittedName>
        <fullName evidence="6">LysR family transcriptional regulator</fullName>
    </submittedName>
</protein>
<dbReference type="EMBL" id="JBBUTF010000018">
    <property type="protein sequence ID" value="MEK8028014.1"/>
    <property type="molecule type" value="Genomic_DNA"/>
</dbReference>
<proteinExistence type="inferred from homology"/>
<accession>A0ABU9BDL5</accession>
<dbReference type="InterPro" id="IPR036388">
    <property type="entry name" value="WH-like_DNA-bd_sf"/>
</dbReference>
<dbReference type="PROSITE" id="PS50931">
    <property type="entry name" value="HTH_LYSR"/>
    <property type="match status" value="1"/>
</dbReference>
<dbReference type="PANTHER" id="PTHR30126:SF98">
    <property type="entry name" value="HTH-TYPE TRANSCRIPTIONAL ACTIVATOR BAUR"/>
    <property type="match status" value="1"/>
</dbReference>
<keyword evidence="3" id="KW-0238">DNA-binding</keyword>
<dbReference type="InterPro" id="IPR036390">
    <property type="entry name" value="WH_DNA-bd_sf"/>
</dbReference>
<dbReference type="Gene3D" id="1.10.10.10">
    <property type="entry name" value="Winged helix-like DNA-binding domain superfamily/Winged helix DNA-binding domain"/>
    <property type="match status" value="1"/>
</dbReference>
<dbReference type="Gene3D" id="3.40.190.290">
    <property type="match status" value="1"/>
</dbReference>
<evidence type="ECO:0000256" key="4">
    <source>
        <dbReference type="ARBA" id="ARBA00023163"/>
    </source>
</evidence>
<evidence type="ECO:0000256" key="2">
    <source>
        <dbReference type="ARBA" id="ARBA00023015"/>
    </source>
</evidence>
<evidence type="ECO:0000313" key="6">
    <source>
        <dbReference type="EMBL" id="MEK8028014.1"/>
    </source>
</evidence>
<dbReference type="RefSeq" id="WP_341375796.1">
    <property type="nucleotide sequence ID" value="NZ_JBBUTF010000018.1"/>
</dbReference>
<evidence type="ECO:0000256" key="3">
    <source>
        <dbReference type="ARBA" id="ARBA00023125"/>
    </source>
</evidence>